<evidence type="ECO:0000256" key="7">
    <source>
        <dbReference type="ARBA" id="ARBA00022618"/>
    </source>
</evidence>
<dbReference type="NCBIfam" id="TIGR00439">
    <property type="entry name" value="FtsX_Gneg"/>
    <property type="match status" value="1"/>
</dbReference>
<dbReference type="Pfam" id="PF02687">
    <property type="entry name" value="FtsX"/>
    <property type="match status" value="1"/>
</dbReference>
<dbReference type="GO" id="GO:0032153">
    <property type="term" value="C:cell division site"/>
    <property type="evidence" value="ECO:0007669"/>
    <property type="project" value="TreeGrafter"/>
</dbReference>
<evidence type="ECO:0000313" key="16">
    <source>
        <dbReference type="EMBL" id="MBE9609127.1"/>
    </source>
</evidence>
<dbReference type="RefSeq" id="WP_194115645.1">
    <property type="nucleotide sequence ID" value="NZ_JADFUA010000003.1"/>
</dbReference>
<dbReference type="InterPro" id="IPR040690">
    <property type="entry name" value="FtsX_ECD"/>
</dbReference>
<evidence type="ECO:0000256" key="2">
    <source>
        <dbReference type="ARBA" id="ARBA00007379"/>
    </source>
</evidence>
<dbReference type="Proteomes" id="UP000604481">
    <property type="component" value="Unassembled WGS sequence"/>
</dbReference>
<dbReference type="InterPro" id="IPR003838">
    <property type="entry name" value="ABC3_permease_C"/>
</dbReference>
<dbReference type="Pfam" id="PF18075">
    <property type="entry name" value="FtsX_ECD"/>
    <property type="match status" value="1"/>
</dbReference>
<feature type="transmembrane region" description="Helical" evidence="13">
    <location>
        <begin position="27"/>
        <end position="47"/>
    </location>
</feature>
<comment type="subunit">
    <text evidence="3">Forms a membrane-associated complex with FtsE.</text>
</comment>
<keyword evidence="7 12" id="KW-0132">Cell division</keyword>
<feature type="transmembrane region" description="Helical" evidence="13">
    <location>
        <begin position="222"/>
        <end position="246"/>
    </location>
</feature>
<feature type="transmembrane region" description="Helical" evidence="13">
    <location>
        <begin position="272"/>
        <end position="293"/>
    </location>
</feature>
<evidence type="ECO:0000259" key="15">
    <source>
        <dbReference type="Pfam" id="PF18075"/>
    </source>
</evidence>
<dbReference type="AlphaFoldDB" id="A0A8J7K1V1"/>
<keyword evidence="8 13" id="KW-0812">Transmembrane</keyword>
<dbReference type="GO" id="GO:0005886">
    <property type="term" value="C:plasma membrane"/>
    <property type="evidence" value="ECO:0007669"/>
    <property type="project" value="UniProtKB-SubCell"/>
</dbReference>
<evidence type="ECO:0000256" key="5">
    <source>
        <dbReference type="ARBA" id="ARBA00022475"/>
    </source>
</evidence>
<evidence type="ECO:0000256" key="6">
    <source>
        <dbReference type="ARBA" id="ARBA00022519"/>
    </source>
</evidence>
<evidence type="ECO:0000256" key="10">
    <source>
        <dbReference type="ARBA" id="ARBA00023136"/>
    </source>
</evidence>
<evidence type="ECO:0000259" key="14">
    <source>
        <dbReference type="Pfam" id="PF02687"/>
    </source>
</evidence>
<proteinExistence type="inferred from homology"/>
<comment type="subcellular location">
    <subcellularLocation>
        <location evidence="1">Cell inner membrane</location>
        <topology evidence="1">Multi-pass membrane protein</topology>
    </subcellularLocation>
</comment>
<dbReference type="InterPro" id="IPR047590">
    <property type="entry name" value="FtsX_proteobact-type"/>
</dbReference>
<evidence type="ECO:0000256" key="11">
    <source>
        <dbReference type="ARBA" id="ARBA00023306"/>
    </source>
</evidence>
<feature type="domain" description="ABC3 transporter permease C-terminal" evidence="14">
    <location>
        <begin position="178"/>
        <end position="296"/>
    </location>
</feature>
<evidence type="ECO:0000256" key="8">
    <source>
        <dbReference type="ARBA" id="ARBA00022692"/>
    </source>
</evidence>
<protein>
    <recommendedName>
        <fullName evidence="4 12">Cell division protein FtsX</fullName>
    </recommendedName>
</protein>
<reference evidence="16 17" key="1">
    <citation type="submission" date="2020-10" db="EMBL/GenBank/DDBJ databases">
        <title>The genome sequence of Chitinilyticum litopenaei 4Y14.</title>
        <authorList>
            <person name="Liu Y."/>
        </authorList>
    </citation>
    <scope>NUCLEOTIDE SEQUENCE [LARGE SCALE GENOMIC DNA]</scope>
    <source>
        <strain evidence="16 17">4Y14</strain>
    </source>
</reference>
<dbReference type="Gene3D" id="3.30.70.3040">
    <property type="match status" value="1"/>
</dbReference>
<evidence type="ECO:0000256" key="13">
    <source>
        <dbReference type="SAM" id="Phobius"/>
    </source>
</evidence>
<keyword evidence="17" id="KW-1185">Reference proteome</keyword>
<evidence type="ECO:0000256" key="9">
    <source>
        <dbReference type="ARBA" id="ARBA00022989"/>
    </source>
</evidence>
<evidence type="ECO:0000256" key="12">
    <source>
        <dbReference type="PIRNR" id="PIRNR003097"/>
    </source>
</evidence>
<keyword evidence="11 12" id="KW-0131">Cell cycle</keyword>
<keyword evidence="9 13" id="KW-1133">Transmembrane helix</keyword>
<gene>
    <name evidence="16" type="ORF">INR99_07185</name>
</gene>
<dbReference type="PANTHER" id="PTHR47755:SF1">
    <property type="entry name" value="CELL DIVISION PROTEIN FTSX"/>
    <property type="match status" value="1"/>
</dbReference>
<comment type="function">
    <text evidence="12">Part of the ABC transporter FtsEX involved in cellular division.</text>
</comment>
<organism evidence="16 17">
    <name type="scientific">Chitinilyticum piscinae</name>
    <dbReference type="NCBI Taxonomy" id="2866724"/>
    <lineage>
        <taxon>Bacteria</taxon>
        <taxon>Pseudomonadati</taxon>
        <taxon>Pseudomonadota</taxon>
        <taxon>Betaproteobacteria</taxon>
        <taxon>Neisseriales</taxon>
        <taxon>Chitinibacteraceae</taxon>
        <taxon>Chitinilyticum</taxon>
    </lineage>
</organism>
<evidence type="ECO:0000256" key="4">
    <source>
        <dbReference type="ARBA" id="ARBA00021907"/>
    </source>
</evidence>
<keyword evidence="6 12" id="KW-0997">Cell inner membrane</keyword>
<feature type="domain" description="FtsX extracellular" evidence="15">
    <location>
        <begin position="62"/>
        <end position="154"/>
    </location>
</feature>
<evidence type="ECO:0000256" key="1">
    <source>
        <dbReference type="ARBA" id="ARBA00004429"/>
    </source>
</evidence>
<name>A0A8J7K1V1_9NEIS</name>
<evidence type="ECO:0000313" key="17">
    <source>
        <dbReference type="Proteomes" id="UP000604481"/>
    </source>
</evidence>
<accession>A0A8J7K1V1</accession>
<dbReference type="PANTHER" id="PTHR47755">
    <property type="entry name" value="CELL DIVISION PROTEIN FTSX"/>
    <property type="match status" value="1"/>
</dbReference>
<dbReference type="InterPro" id="IPR004513">
    <property type="entry name" value="FtsX"/>
</dbReference>
<feature type="transmembrane region" description="Helical" evidence="13">
    <location>
        <begin position="174"/>
        <end position="194"/>
    </location>
</feature>
<keyword evidence="10 12" id="KW-0472">Membrane</keyword>
<dbReference type="PIRSF" id="PIRSF003097">
    <property type="entry name" value="FtsX"/>
    <property type="match status" value="1"/>
</dbReference>
<sequence>MKHWFRLHTLALRQTLLGMLRHPLTSLLNLLVIAIAAALPLLLWLVLASLGGVAARMPVEPQLTLFLKNGHDIAATKTLEQDLARRAGMAKVRYVPRDEALKQLEAATGTGELLAGLGENPLPDAFVLTLHGTSAAPVEALQAEMAKHPLVDEVQLDSAWAQRLEKIVALGRSVFDVLAALLALSLLLITGNAIRMQILTRREEIEVARLIGATDAFIRRPFVHFAAVQGVLGGLLACGVVALLLARINPAVSELAQAYGQQFTLQLPDWRVILLVCAATMLLTLSGAWVAVWRHLRQWR</sequence>
<dbReference type="EMBL" id="JADFUA010000003">
    <property type="protein sequence ID" value="MBE9609127.1"/>
    <property type="molecule type" value="Genomic_DNA"/>
</dbReference>
<comment type="similarity">
    <text evidence="2 12">Belongs to the ABC-4 integral membrane protein family. FtsX subfamily.</text>
</comment>
<evidence type="ECO:0000256" key="3">
    <source>
        <dbReference type="ARBA" id="ARBA00011160"/>
    </source>
</evidence>
<keyword evidence="5 12" id="KW-1003">Cell membrane</keyword>
<comment type="caution">
    <text evidence="16">The sequence shown here is derived from an EMBL/GenBank/DDBJ whole genome shotgun (WGS) entry which is preliminary data.</text>
</comment>
<dbReference type="GO" id="GO:0051301">
    <property type="term" value="P:cell division"/>
    <property type="evidence" value="ECO:0007669"/>
    <property type="project" value="UniProtKB-KW"/>
</dbReference>